<keyword evidence="3" id="KW-1185">Reference proteome</keyword>
<sequence>MTQSDPTGAASTAAPVATTHGARYTQHVANLRHALDVAGDRLDPAVAEHARNVLAGAEERLALGVDHTIVALAGGTGSGKSSTFNAVSRLSFADVGVRRPTTARVTACAWSESATALLDWLDVDPERRIARDSLLDGDDESPLDGLILLDLPDHDSVESAHRAIVDRILPLVDLLIWVVDPQKYADEALHAGYLQGLAGAEASMIVVLNQIDTVAEAARPSLLEDVGRLLREDGLVGVDVRTVSARTGEGIPELRETLREAVARRSVAASRLADELDREGRRIADEVPSSVLTDARPLAQGEVDRLAVAVGVEAVVDDVRSTVRAGGGSAASAPRFRAPQESAVRVVRSRWITRVTESMTPSWTQSVDSAVPGHGELAASLVSALDEVPVSVEESVGGRRARTVARILGAVAVLAGLAALLLGTGVVETDGPWALVIGAVAVLAAVGAVGSVLLGARLRAARGDQRAEEVRTAATAALLTVVERDLVGPVQRVLDEHTDVRESALSVRDTSPPAAPSAR</sequence>
<dbReference type="Gene3D" id="3.40.50.300">
    <property type="entry name" value="P-loop containing nucleotide triphosphate hydrolases"/>
    <property type="match status" value="1"/>
</dbReference>
<dbReference type="EMBL" id="JAEINH010000006">
    <property type="protein sequence ID" value="MBI9115070.1"/>
    <property type="molecule type" value="Genomic_DNA"/>
</dbReference>
<keyword evidence="1" id="KW-0812">Transmembrane</keyword>
<dbReference type="AlphaFoldDB" id="A0A934IAB0"/>
<dbReference type="Proteomes" id="UP000602087">
    <property type="component" value="Unassembled WGS sequence"/>
</dbReference>
<reference evidence="2" key="1">
    <citation type="submission" date="2020-12" db="EMBL/GenBank/DDBJ databases">
        <title>Sanguibacter suaedae sp. nov., isolated from Suaeda aralocaspica.</title>
        <authorList>
            <person name="Ma Q."/>
        </authorList>
    </citation>
    <scope>NUCLEOTIDE SEQUENCE</scope>
    <source>
        <strain evidence="2">YZGR15</strain>
    </source>
</reference>
<feature type="transmembrane region" description="Helical" evidence="1">
    <location>
        <begin position="407"/>
        <end position="427"/>
    </location>
</feature>
<dbReference type="RefSeq" id="WP_198733637.1">
    <property type="nucleotide sequence ID" value="NZ_JAEINH010000006.1"/>
</dbReference>
<dbReference type="PANTHER" id="PTHR42698:SF1">
    <property type="entry name" value="GTPASE ERA, MITOCHONDRIAL"/>
    <property type="match status" value="1"/>
</dbReference>
<keyword evidence="1" id="KW-1133">Transmembrane helix</keyword>
<accession>A0A934IAB0</accession>
<dbReference type="GO" id="GO:0043024">
    <property type="term" value="F:ribosomal small subunit binding"/>
    <property type="evidence" value="ECO:0007669"/>
    <property type="project" value="TreeGrafter"/>
</dbReference>
<evidence type="ECO:0000313" key="3">
    <source>
        <dbReference type="Proteomes" id="UP000602087"/>
    </source>
</evidence>
<keyword evidence="1" id="KW-0472">Membrane</keyword>
<dbReference type="SUPFAM" id="SSF52540">
    <property type="entry name" value="P-loop containing nucleoside triphosphate hydrolases"/>
    <property type="match status" value="1"/>
</dbReference>
<protein>
    <submittedName>
        <fullName evidence="2">ABC transporter</fullName>
    </submittedName>
</protein>
<feature type="transmembrane region" description="Helical" evidence="1">
    <location>
        <begin position="433"/>
        <end position="456"/>
    </location>
</feature>
<dbReference type="PANTHER" id="PTHR42698">
    <property type="entry name" value="GTPASE ERA"/>
    <property type="match status" value="1"/>
</dbReference>
<dbReference type="GO" id="GO:0005829">
    <property type="term" value="C:cytosol"/>
    <property type="evidence" value="ECO:0007669"/>
    <property type="project" value="TreeGrafter"/>
</dbReference>
<dbReference type="GO" id="GO:0019843">
    <property type="term" value="F:rRNA binding"/>
    <property type="evidence" value="ECO:0007669"/>
    <property type="project" value="TreeGrafter"/>
</dbReference>
<name>A0A934IAB0_9MICO</name>
<dbReference type="GO" id="GO:0000028">
    <property type="term" value="P:ribosomal small subunit assembly"/>
    <property type="evidence" value="ECO:0007669"/>
    <property type="project" value="TreeGrafter"/>
</dbReference>
<dbReference type="GO" id="GO:0005525">
    <property type="term" value="F:GTP binding"/>
    <property type="evidence" value="ECO:0007669"/>
    <property type="project" value="InterPro"/>
</dbReference>
<proteinExistence type="predicted"/>
<gene>
    <name evidence="2" type="ORF">JAV76_08605</name>
</gene>
<dbReference type="InterPro" id="IPR005662">
    <property type="entry name" value="GTPase_Era-like"/>
</dbReference>
<evidence type="ECO:0000313" key="2">
    <source>
        <dbReference type="EMBL" id="MBI9115070.1"/>
    </source>
</evidence>
<organism evidence="2 3">
    <name type="scientific">Sanguibacter suaedae</name>
    <dbReference type="NCBI Taxonomy" id="2795737"/>
    <lineage>
        <taxon>Bacteria</taxon>
        <taxon>Bacillati</taxon>
        <taxon>Actinomycetota</taxon>
        <taxon>Actinomycetes</taxon>
        <taxon>Micrococcales</taxon>
        <taxon>Sanguibacteraceae</taxon>
        <taxon>Sanguibacter</taxon>
    </lineage>
</organism>
<comment type="caution">
    <text evidence="2">The sequence shown here is derived from an EMBL/GenBank/DDBJ whole genome shotgun (WGS) entry which is preliminary data.</text>
</comment>
<dbReference type="InterPro" id="IPR027417">
    <property type="entry name" value="P-loop_NTPase"/>
</dbReference>
<evidence type="ECO:0000256" key="1">
    <source>
        <dbReference type="SAM" id="Phobius"/>
    </source>
</evidence>